<dbReference type="Gene3D" id="3.40.50.10140">
    <property type="entry name" value="Toll/interleukin-1 receptor homology (TIR) domain"/>
    <property type="match status" value="1"/>
</dbReference>
<keyword evidence="3" id="KW-1185">Reference proteome</keyword>
<gene>
    <name evidence="2" type="ORF">ATO11_04375</name>
</gene>
<reference evidence="2 3" key="1">
    <citation type="journal article" date="2015" name="Int. J. Syst. Evol. Microbiol.">
        <title>Aestuariivita atlantica sp. nov., isolated from deep sea sediment of the Atlantic Ocean.</title>
        <authorList>
            <person name="Li G."/>
            <person name="Lai Q."/>
            <person name="Du Y."/>
            <person name="Liu X."/>
            <person name="Sun F."/>
            <person name="Shao Z."/>
        </authorList>
    </citation>
    <scope>NUCLEOTIDE SEQUENCE [LARGE SCALE GENOMIC DNA]</scope>
    <source>
        <strain evidence="2 3">22II-S11-z3</strain>
    </source>
</reference>
<dbReference type="AlphaFoldDB" id="A0A0L1JS75"/>
<organism evidence="2 3">
    <name type="scientific">Pseudaestuariivita atlantica</name>
    <dbReference type="NCBI Taxonomy" id="1317121"/>
    <lineage>
        <taxon>Bacteria</taxon>
        <taxon>Pseudomonadati</taxon>
        <taxon>Pseudomonadota</taxon>
        <taxon>Alphaproteobacteria</taxon>
        <taxon>Rhodobacterales</taxon>
        <taxon>Paracoccaceae</taxon>
        <taxon>Pseudaestuariivita</taxon>
    </lineage>
</organism>
<protein>
    <recommendedName>
        <fullName evidence="1">TIR domain-containing protein</fullName>
    </recommendedName>
</protein>
<feature type="domain" description="TIR" evidence="1">
    <location>
        <begin position="4"/>
        <end position="91"/>
    </location>
</feature>
<proteinExistence type="predicted"/>
<dbReference type="EMBL" id="AQQZ01000002">
    <property type="protein sequence ID" value="KNG94644.1"/>
    <property type="molecule type" value="Genomic_DNA"/>
</dbReference>
<evidence type="ECO:0000313" key="3">
    <source>
        <dbReference type="Proteomes" id="UP000036938"/>
    </source>
</evidence>
<dbReference type="Proteomes" id="UP000036938">
    <property type="component" value="Unassembled WGS sequence"/>
</dbReference>
<dbReference type="STRING" id="1317121.ATO11_04375"/>
<sequence length="608" mass="67782">MIDYMRTRGASVWYDGDVVVGNFEDQIMEAIDACKAFVAFITEASVAAGSTGWVEREISYARDSRKPYIYPCIIGDFQLPQSLDRSISSLQQGALEEGSNYLENEAFKKQIDFLIDVACQGASESSRPVPVGATPAEWFTHERSVKAEALALTVACLEYAHASAVLTVAKSLEAAFEVKLRPLTEEEAKAQPRSISAATQSAMLSEVAAERVSLPDPWTGKNENVVRFKDRNWRHGLLSHVWLELDEVREVFLAWISNLLIQKDTAEFGLYISRTLGTFALLDFRGLEINVLDHWLDPERGLDLHHVRACATIMAVAAEDKSNTPQIEAQLIRLLSSRRNRLAARQAALIIALGPLGLRRPKIAMEVLRRLDRQTFANDALLEVFLRTDAIYGAKKDDERDIDVSEMQEAVASEEASESAGGVQETLETMEDRLEPVAVSALPAAEFLAELADWADAKVDGKPGLIKRQTPLAALFFAMQRMPLLTSKRSNRLTLEDLTSDIADKWPGLIDRLIRAFVRAALARPLNESRYVPKRHMQEAMRLFARERDMIRKNGGALPDRDPYLWFAAKLYAAFLPYGDDTAALVLERSSAYLLDKDIAAIRSGLPL</sequence>
<dbReference type="GO" id="GO:0007165">
    <property type="term" value="P:signal transduction"/>
    <property type="evidence" value="ECO:0007669"/>
    <property type="project" value="InterPro"/>
</dbReference>
<dbReference type="Pfam" id="PF13676">
    <property type="entry name" value="TIR_2"/>
    <property type="match status" value="1"/>
</dbReference>
<evidence type="ECO:0000259" key="1">
    <source>
        <dbReference type="Pfam" id="PF13676"/>
    </source>
</evidence>
<comment type="caution">
    <text evidence="2">The sequence shown here is derived from an EMBL/GenBank/DDBJ whole genome shotgun (WGS) entry which is preliminary data.</text>
</comment>
<evidence type="ECO:0000313" key="2">
    <source>
        <dbReference type="EMBL" id="KNG94644.1"/>
    </source>
</evidence>
<name>A0A0L1JS75_9RHOB</name>
<accession>A0A0L1JS75</accession>
<dbReference type="InterPro" id="IPR000157">
    <property type="entry name" value="TIR_dom"/>
</dbReference>
<dbReference type="InterPro" id="IPR035897">
    <property type="entry name" value="Toll_tir_struct_dom_sf"/>
</dbReference>